<comment type="caution">
    <text evidence="7">The sequence shown here is derived from an EMBL/GenBank/DDBJ whole genome shotgun (WGS) entry which is preliminary data.</text>
</comment>
<dbReference type="InterPro" id="IPR004776">
    <property type="entry name" value="Mem_transp_PIN-like"/>
</dbReference>
<proteinExistence type="predicted"/>
<evidence type="ECO:0000256" key="4">
    <source>
        <dbReference type="ARBA" id="ARBA00023136"/>
    </source>
</evidence>
<sequence length="393" mass="43078">MEGVSPVDSMKFALLAMTRIFIICSIGFVLSTKRIGILSPAGNKLLNKLVFVLFLPCLIFTELGSVITLQKMLQWWFIPVNVLLAALLGCTIGSIVVLISRPPQQFARLIVVMTGIGNIGNMPLVILSSVCHHVSNFAGDPDECNSESVAYIAFGQWVGAVIVYTFVYHMLDPAQQTAAPELEVSSMEDLLEDKEVLLEEEGCVSVNVKWWKIKAMQVKEIAKILHLSDIFQPPVIFSILALVTGATPILKSLILEDTAPLSFIAESMQILGDAMVPCILLTLGGNLKGDMRNSKLNLGTIITITFTRLFIIPPVGMGVILLADKLRFLPMNNPLFRLVLLLQHSMPSSILAGSVAAMRGAAEKETAAILFWEHIVAIFSITLWLVVYLNLLF</sequence>
<evidence type="ECO:0000313" key="7">
    <source>
        <dbReference type="EMBL" id="KAH7446861.1"/>
    </source>
</evidence>
<dbReference type="AlphaFoldDB" id="A0A8T2VEH9"/>
<dbReference type="Proteomes" id="UP000825935">
    <property type="component" value="Chromosome 1"/>
</dbReference>
<dbReference type="OMA" id="IFVVQTF"/>
<evidence type="ECO:0000256" key="3">
    <source>
        <dbReference type="ARBA" id="ARBA00022989"/>
    </source>
</evidence>
<comment type="subcellular location">
    <subcellularLocation>
        <location evidence="1">Membrane</location>
        <topology evidence="1">Multi-pass membrane protein</topology>
    </subcellularLocation>
</comment>
<dbReference type="EMBL" id="CM035406">
    <property type="protein sequence ID" value="KAH7446861.1"/>
    <property type="molecule type" value="Genomic_DNA"/>
</dbReference>
<name>A0A8T2VEH9_CERRI</name>
<feature type="transmembrane region" description="Helical" evidence="6">
    <location>
        <begin position="12"/>
        <end position="30"/>
    </location>
</feature>
<gene>
    <name evidence="7" type="ORF">KP509_01G079400</name>
</gene>
<dbReference type="GO" id="GO:0080162">
    <property type="term" value="P:endoplasmic reticulum to cytosol auxin transport"/>
    <property type="evidence" value="ECO:0007669"/>
    <property type="project" value="InterPro"/>
</dbReference>
<feature type="transmembrane region" description="Helical" evidence="6">
    <location>
        <begin position="296"/>
        <end position="323"/>
    </location>
</feature>
<keyword evidence="2 6" id="KW-0812">Transmembrane</keyword>
<organism evidence="7 8">
    <name type="scientific">Ceratopteris richardii</name>
    <name type="common">Triangle waterfern</name>
    <dbReference type="NCBI Taxonomy" id="49495"/>
    <lineage>
        <taxon>Eukaryota</taxon>
        <taxon>Viridiplantae</taxon>
        <taxon>Streptophyta</taxon>
        <taxon>Embryophyta</taxon>
        <taxon>Tracheophyta</taxon>
        <taxon>Polypodiopsida</taxon>
        <taxon>Polypodiidae</taxon>
        <taxon>Polypodiales</taxon>
        <taxon>Pteridineae</taxon>
        <taxon>Pteridaceae</taxon>
        <taxon>Parkerioideae</taxon>
        <taxon>Ceratopteris</taxon>
    </lineage>
</organism>
<reference evidence="7" key="1">
    <citation type="submission" date="2021-08" db="EMBL/GenBank/DDBJ databases">
        <title>WGS assembly of Ceratopteris richardii.</title>
        <authorList>
            <person name="Marchant D.B."/>
            <person name="Chen G."/>
            <person name="Jenkins J."/>
            <person name="Shu S."/>
            <person name="Leebens-Mack J."/>
            <person name="Grimwood J."/>
            <person name="Schmutz J."/>
            <person name="Soltis P."/>
            <person name="Soltis D."/>
            <person name="Chen Z.-H."/>
        </authorList>
    </citation>
    <scope>NUCLEOTIDE SEQUENCE</scope>
    <source>
        <strain evidence="7">Whitten #5841</strain>
        <tissue evidence="7">Leaf</tissue>
    </source>
</reference>
<evidence type="ECO:0000256" key="6">
    <source>
        <dbReference type="SAM" id="Phobius"/>
    </source>
</evidence>
<feature type="transmembrane region" description="Helical" evidence="6">
    <location>
        <begin position="106"/>
        <end position="128"/>
    </location>
</feature>
<accession>A0A8T2VEH9</accession>
<feature type="transmembrane region" description="Helical" evidence="6">
    <location>
        <begin position="148"/>
        <end position="167"/>
    </location>
</feature>
<dbReference type="OrthoDB" id="191139at2759"/>
<feature type="transmembrane region" description="Helical" evidence="6">
    <location>
        <begin position="75"/>
        <end position="99"/>
    </location>
</feature>
<keyword evidence="5" id="KW-0927">Auxin signaling pathway</keyword>
<feature type="transmembrane region" description="Helical" evidence="6">
    <location>
        <begin position="50"/>
        <end position="69"/>
    </location>
</feature>
<dbReference type="GO" id="GO:0016020">
    <property type="term" value="C:membrane"/>
    <property type="evidence" value="ECO:0007669"/>
    <property type="project" value="UniProtKB-SubCell"/>
</dbReference>
<dbReference type="Pfam" id="PF03547">
    <property type="entry name" value="Mem_trans"/>
    <property type="match status" value="1"/>
</dbReference>
<keyword evidence="3 6" id="KW-1133">Transmembrane helix</keyword>
<keyword evidence="8" id="KW-1185">Reference proteome</keyword>
<dbReference type="PANTHER" id="PTHR31419:SF1">
    <property type="entry name" value="PROTEIN PIN-LIKES 6"/>
    <property type="match status" value="1"/>
</dbReference>
<evidence type="ECO:0000313" key="8">
    <source>
        <dbReference type="Proteomes" id="UP000825935"/>
    </source>
</evidence>
<dbReference type="GO" id="GO:0009734">
    <property type="term" value="P:auxin-activated signaling pathway"/>
    <property type="evidence" value="ECO:0007669"/>
    <property type="project" value="UniProtKB-KW"/>
</dbReference>
<dbReference type="InterPro" id="IPR039305">
    <property type="entry name" value="PILS2/6"/>
</dbReference>
<protein>
    <submittedName>
        <fullName evidence="7">Uncharacterized protein</fullName>
    </submittedName>
</protein>
<feature type="transmembrane region" description="Helical" evidence="6">
    <location>
        <begin position="369"/>
        <end position="391"/>
    </location>
</feature>
<keyword evidence="4 6" id="KW-0472">Membrane</keyword>
<dbReference type="PANTHER" id="PTHR31419">
    <property type="entry name" value="PROTEIN PIN-LIKES 2"/>
    <property type="match status" value="1"/>
</dbReference>
<evidence type="ECO:0000256" key="1">
    <source>
        <dbReference type="ARBA" id="ARBA00004141"/>
    </source>
</evidence>
<evidence type="ECO:0000256" key="2">
    <source>
        <dbReference type="ARBA" id="ARBA00022692"/>
    </source>
</evidence>
<evidence type="ECO:0000256" key="5">
    <source>
        <dbReference type="ARBA" id="ARBA00023294"/>
    </source>
</evidence>
<feature type="transmembrane region" description="Helical" evidence="6">
    <location>
        <begin position="335"/>
        <end position="357"/>
    </location>
</feature>